<keyword evidence="14" id="KW-1185">Reference proteome</keyword>
<dbReference type="EMBL" id="MDYQ01000240">
    <property type="protein sequence ID" value="PRP78102.1"/>
    <property type="molecule type" value="Genomic_DNA"/>
</dbReference>
<gene>
    <name evidence="13" type="ORF">PROFUN_11614</name>
</gene>
<dbReference type="STRING" id="1890364.A0A2P6N2E6"/>
<dbReference type="GO" id="GO:0016020">
    <property type="term" value="C:membrane"/>
    <property type="evidence" value="ECO:0007669"/>
    <property type="project" value="UniProtKB-SubCell"/>
</dbReference>
<dbReference type="SUPFAM" id="SSF47769">
    <property type="entry name" value="SAM/Pointed domain"/>
    <property type="match status" value="2"/>
</dbReference>
<accession>A0A2P6N2E6</accession>
<dbReference type="InterPro" id="IPR013087">
    <property type="entry name" value="Znf_C2H2_type"/>
</dbReference>
<evidence type="ECO:0000256" key="4">
    <source>
        <dbReference type="ARBA" id="ARBA00022679"/>
    </source>
</evidence>
<reference evidence="13 14" key="1">
    <citation type="journal article" date="2018" name="Genome Biol. Evol.">
        <title>Multiple Roots of Fruiting Body Formation in Amoebozoa.</title>
        <authorList>
            <person name="Hillmann F."/>
            <person name="Forbes G."/>
            <person name="Novohradska S."/>
            <person name="Ferling I."/>
            <person name="Riege K."/>
            <person name="Groth M."/>
            <person name="Westermann M."/>
            <person name="Marz M."/>
            <person name="Spaller T."/>
            <person name="Winckler T."/>
            <person name="Schaap P."/>
            <person name="Glockner G."/>
        </authorList>
    </citation>
    <scope>NUCLEOTIDE SEQUENCE [LARGE SCALE GENOMIC DNA]</scope>
    <source>
        <strain evidence="13 14">Jena</strain>
    </source>
</reference>
<evidence type="ECO:0000256" key="5">
    <source>
        <dbReference type="ARBA" id="ARBA00022692"/>
    </source>
</evidence>
<dbReference type="AlphaFoldDB" id="A0A2P6N2E6"/>
<dbReference type="Pfam" id="PF04564">
    <property type="entry name" value="U-box"/>
    <property type="match status" value="1"/>
</dbReference>
<dbReference type="PROSITE" id="PS51698">
    <property type="entry name" value="U_BOX"/>
    <property type="match status" value="1"/>
</dbReference>
<evidence type="ECO:0000256" key="6">
    <source>
        <dbReference type="ARBA" id="ARBA00022989"/>
    </source>
</evidence>
<evidence type="ECO:0000256" key="9">
    <source>
        <dbReference type="SAM" id="Phobius"/>
    </source>
</evidence>
<evidence type="ECO:0000313" key="13">
    <source>
        <dbReference type="EMBL" id="PRP78102.1"/>
    </source>
</evidence>
<dbReference type="PROSITE" id="PS50105">
    <property type="entry name" value="SAM_DOMAIN"/>
    <property type="match status" value="1"/>
</dbReference>
<proteinExistence type="predicted"/>
<feature type="domain" description="SAM" evidence="10">
    <location>
        <begin position="211"/>
        <end position="275"/>
    </location>
</feature>
<sequence length="700" mass="78148">MPASDWFEERGDTALLRTSARLDMEETPPPWSPCESGIEDRENYIIHEWWGGALDVEFEPEFFCNECQKSFLSQTDLTHHLDNAFIHRSDRMNSPTESPLPSLLHFIKKLTQRISNEFNCESRPPTTQETQPCLRKHEPIETMDTDRVTNDIIELLRENRIDGQSLPQLNDDTLKVQLNMDVISRKKLIKSIHHMRRGLRESPPLLDVETWTPEQVTEWVRERNYGDNHAQLFLVNRINGEILVQLQLGDLEEIGVEALGDRIRIRQGVTQLSTDYNVVDSQVPVEMICPISQEIMVDPVVAADGFSYERKPLEEWIELGGTSPLTGLPLTDKRVLPNLALRAMICDYLEKNRSIEGGCSVTHELCKTSTTQPSPTHVTDLLDIMAAGTGSLLQDLSIAWRLWTLTASFGSVLIGSLLGYNSSGSFSLYHFVLSVIGACGVHTIANLANSYYDWKRGVDKKETSGDRAMFDTRFTPQEIKFHLKTFLYGSAVVGALLVFSMPTWEKSIGMAIRFAAGCGVAYFYTASPYSLKYMALGDVATLVAFGPLVVEGAYYIQLSAGATMGIATLPSVLSAYLFSIPNAFLTDAIVHSNNARDADGDKKAGVHTVANIIGPKASFFAHCFLFFSSYLCLPFFAYFFASGYGRFFLFAPLLTLPTAMKAVDDFKSGRMKEIPERIAAFSLQFSVLFALGIYLSGSKV</sequence>
<feature type="transmembrane region" description="Helical" evidence="9">
    <location>
        <begin position="678"/>
        <end position="697"/>
    </location>
</feature>
<dbReference type="InterPro" id="IPR013761">
    <property type="entry name" value="SAM/pointed_sf"/>
</dbReference>
<dbReference type="GO" id="GO:0008270">
    <property type="term" value="F:zinc ion binding"/>
    <property type="evidence" value="ECO:0007669"/>
    <property type="project" value="UniProtKB-KW"/>
</dbReference>
<dbReference type="InterPro" id="IPR044878">
    <property type="entry name" value="UbiA_sf"/>
</dbReference>
<keyword evidence="8" id="KW-0479">Metal-binding</keyword>
<feature type="domain" description="U-box" evidence="12">
    <location>
        <begin position="282"/>
        <end position="355"/>
    </location>
</feature>
<dbReference type="Pfam" id="PF01040">
    <property type="entry name" value="UbiA"/>
    <property type="match status" value="1"/>
</dbReference>
<comment type="subcellular location">
    <subcellularLocation>
        <location evidence="1">Membrane</location>
        <topology evidence="1">Multi-pass membrane protein</topology>
    </subcellularLocation>
</comment>
<dbReference type="UniPathway" id="UPA00079"/>
<protein>
    <submittedName>
        <fullName evidence="13">Uncharacterized protein</fullName>
    </submittedName>
</protein>
<feature type="transmembrane region" description="Helical" evidence="9">
    <location>
        <begin position="486"/>
        <end position="504"/>
    </location>
</feature>
<evidence type="ECO:0000256" key="3">
    <source>
        <dbReference type="ARBA" id="ARBA00022428"/>
    </source>
</evidence>
<evidence type="ECO:0000256" key="1">
    <source>
        <dbReference type="ARBA" id="ARBA00004141"/>
    </source>
</evidence>
<dbReference type="GO" id="GO:0004659">
    <property type="term" value="F:prenyltransferase activity"/>
    <property type="evidence" value="ECO:0007669"/>
    <property type="project" value="InterPro"/>
</dbReference>
<dbReference type="InterPro" id="IPR003613">
    <property type="entry name" value="Ubox_domain"/>
</dbReference>
<comment type="pathway">
    <text evidence="2">Quinol/quinone metabolism; menaquinone biosynthesis.</text>
</comment>
<dbReference type="Proteomes" id="UP000241769">
    <property type="component" value="Unassembled WGS sequence"/>
</dbReference>
<dbReference type="GO" id="GO:0042371">
    <property type="term" value="P:vitamin K biosynthetic process"/>
    <property type="evidence" value="ECO:0007669"/>
    <property type="project" value="TreeGrafter"/>
</dbReference>
<evidence type="ECO:0000259" key="12">
    <source>
        <dbReference type="PROSITE" id="PS51698"/>
    </source>
</evidence>
<dbReference type="Gene3D" id="1.10.357.140">
    <property type="entry name" value="UbiA prenyltransferase"/>
    <property type="match status" value="1"/>
</dbReference>
<dbReference type="OrthoDB" id="203513at2759"/>
<keyword evidence="6 9" id="KW-1133">Transmembrane helix</keyword>
<comment type="caution">
    <text evidence="13">The sequence shown here is derived from an EMBL/GenBank/DDBJ whole genome shotgun (WGS) entry which is preliminary data.</text>
</comment>
<dbReference type="Gene3D" id="3.30.40.10">
    <property type="entry name" value="Zinc/RING finger domain, C3HC4 (zinc finger)"/>
    <property type="match status" value="1"/>
</dbReference>
<dbReference type="CDD" id="cd13962">
    <property type="entry name" value="PT_UbiA_UBIAD1"/>
    <property type="match status" value="1"/>
</dbReference>
<dbReference type="SUPFAM" id="SSF57850">
    <property type="entry name" value="RING/U-box"/>
    <property type="match status" value="1"/>
</dbReference>
<feature type="domain" description="C2H2-type" evidence="11">
    <location>
        <begin position="62"/>
        <end position="92"/>
    </location>
</feature>
<dbReference type="Pfam" id="PF07647">
    <property type="entry name" value="SAM_2"/>
    <property type="match status" value="2"/>
</dbReference>
<name>A0A2P6N2E6_9EUKA</name>
<dbReference type="Gene3D" id="1.10.150.50">
    <property type="entry name" value="Transcription Factor, Ets-1"/>
    <property type="match status" value="2"/>
</dbReference>
<feature type="transmembrane region" description="Helical" evidence="9">
    <location>
        <begin position="426"/>
        <end position="448"/>
    </location>
</feature>
<dbReference type="GO" id="GO:0004842">
    <property type="term" value="F:ubiquitin-protein transferase activity"/>
    <property type="evidence" value="ECO:0007669"/>
    <property type="project" value="InterPro"/>
</dbReference>
<dbReference type="PANTHER" id="PTHR13929:SF0">
    <property type="entry name" value="UBIA PRENYLTRANSFERASE DOMAIN-CONTAINING PROTEIN 1"/>
    <property type="match status" value="1"/>
</dbReference>
<dbReference type="InterPro" id="IPR026046">
    <property type="entry name" value="UBIAD1"/>
</dbReference>
<evidence type="ECO:0000259" key="10">
    <source>
        <dbReference type="PROSITE" id="PS50105"/>
    </source>
</evidence>
<feature type="transmembrane region" description="Helical" evidence="9">
    <location>
        <begin position="402"/>
        <end position="420"/>
    </location>
</feature>
<dbReference type="SMART" id="SM00504">
    <property type="entry name" value="Ubox"/>
    <property type="match status" value="1"/>
</dbReference>
<dbReference type="CDD" id="cd16655">
    <property type="entry name" value="RING-Ubox_WDSUB1-like"/>
    <property type="match status" value="1"/>
</dbReference>
<keyword evidence="4" id="KW-0808">Transferase</keyword>
<evidence type="ECO:0000256" key="2">
    <source>
        <dbReference type="ARBA" id="ARBA00004863"/>
    </source>
</evidence>
<dbReference type="PROSITE" id="PS50157">
    <property type="entry name" value="ZINC_FINGER_C2H2_2"/>
    <property type="match status" value="1"/>
</dbReference>
<keyword evidence="7 9" id="KW-0472">Membrane</keyword>
<dbReference type="PANTHER" id="PTHR13929">
    <property type="entry name" value="1,4-DIHYDROXY-2-NAPHTHOATE OCTAPRENYLTRANSFERASE"/>
    <property type="match status" value="1"/>
</dbReference>
<dbReference type="InParanoid" id="A0A2P6N2E6"/>
<dbReference type="SMART" id="SM00454">
    <property type="entry name" value="SAM"/>
    <property type="match status" value="2"/>
</dbReference>
<evidence type="ECO:0000256" key="7">
    <source>
        <dbReference type="ARBA" id="ARBA00023136"/>
    </source>
</evidence>
<evidence type="ECO:0000259" key="11">
    <source>
        <dbReference type="PROSITE" id="PS50157"/>
    </source>
</evidence>
<dbReference type="GO" id="GO:0009234">
    <property type="term" value="P:menaquinone biosynthetic process"/>
    <property type="evidence" value="ECO:0007669"/>
    <property type="project" value="UniProtKB-UniPathway"/>
</dbReference>
<keyword evidence="3" id="KW-0474">Menaquinone biosynthesis</keyword>
<keyword evidence="8" id="KW-0863">Zinc-finger</keyword>
<keyword evidence="8" id="KW-0862">Zinc</keyword>
<dbReference type="InterPro" id="IPR001660">
    <property type="entry name" value="SAM"/>
</dbReference>
<dbReference type="GO" id="GO:0016567">
    <property type="term" value="P:protein ubiquitination"/>
    <property type="evidence" value="ECO:0007669"/>
    <property type="project" value="InterPro"/>
</dbReference>
<feature type="transmembrane region" description="Helical" evidence="9">
    <location>
        <begin position="556"/>
        <end position="578"/>
    </location>
</feature>
<dbReference type="InterPro" id="IPR000537">
    <property type="entry name" value="UbiA_prenyltransferase"/>
</dbReference>
<dbReference type="InterPro" id="IPR013083">
    <property type="entry name" value="Znf_RING/FYVE/PHD"/>
</dbReference>
<keyword evidence="5 9" id="KW-0812">Transmembrane</keyword>
<evidence type="ECO:0000256" key="8">
    <source>
        <dbReference type="PROSITE-ProRule" id="PRU00042"/>
    </source>
</evidence>
<organism evidence="13 14">
    <name type="scientific">Planoprotostelium fungivorum</name>
    <dbReference type="NCBI Taxonomy" id="1890364"/>
    <lineage>
        <taxon>Eukaryota</taxon>
        <taxon>Amoebozoa</taxon>
        <taxon>Evosea</taxon>
        <taxon>Variosea</taxon>
        <taxon>Cavosteliida</taxon>
        <taxon>Cavosteliaceae</taxon>
        <taxon>Planoprotostelium</taxon>
    </lineage>
</organism>
<feature type="transmembrane region" description="Helical" evidence="9">
    <location>
        <begin position="619"/>
        <end position="641"/>
    </location>
</feature>
<evidence type="ECO:0000313" key="14">
    <source>
        <dbReference type="Proteomes" id="UP000241769"/>
    </source>
</evidence>
<feature type="transmembrane region" description="Helical" evidence="9">
    <location>
        <begin position="510"/>
        <end position="526"/>
    </location>
</feature>